<dbReference type="OrthoDB" id="139086at2"/>
<dbReference type="AlphaFoldDB" id="A0A2L0FA55"/>
<evidence type="ECO:0000259" key="2">
    <source>
        <dbReference type="Pfam" id="PF06722"/>
    </source>
</evidence>
<dbReference type="SUPFAM" id="SSF53756">
    <property type="entry name" value="UDP-Glycosyltransferase/glycogen phosphorylase"/>
    <property type="match status" value="1"/>
</dbReference>
<dbReference type="EMBL" id="CP012673">
    <property type="protein sequence ID" value="AUX48444.1"/>
    <property type="molecule type" value="Genomic_DNA"/>
</dbReference>
<evidence type="ECO:0000313" key="3">
    <source>
        <dbReference type="EMBL" id="AUX48444.1"/>
    </source>
</evidence>
<dbReference type="RefSeq" id="WP_104986302.1">
    <property type="nucleotide sequence ID" value="NZ_CP012673.1"/>
</dbReference>
<dbReference type="PROSITE" id="PS00375">
    <property type="entry name" value="UDPGT"/>
    <property type="match status" value="1"/>
</dbReference>
<dbReference type="CDD" id="cd03784">
    <property type="entry name" value="GT1_Gtf-like"/>
    <property type="match status" value="1"/>
</dbReference>
<protein>
    <recommendedName>
        <fullName evidence="2">Erythromycin biosynthesis protein CIII-like C-terminal domain-containing protein</fullName>
    </recommendedName>
</protein>
<dbReference type="InterPro" id="IPR035595">
    <property type="entry name" value="UDP_glycos_trans_CS"/>
</dbReference>
<dbReference type="InterPro" id="IPR010610">
    <property type="entry name" value="EryCIII-like_C"/>
</dbReference>
<dbReference type="GO" id="GO:0016758">
    <property type="term" value="F:hexosyltransferase activity"/>
    <property type="evidence" value="ECO:0007669"/>
    <property type="project" value="UniProtKB-ARBA"/>
</dbReference>
<dbReference type="InterPro" id="IPR002213">
    <property type="entry name" value="UDP_glucos_trans"/>
</dbReference>
<sequence length="418" mass="47369">MARVMIWPDIYREQGHWLPCINLAQSLQSAGYTVDFMGILDCADIVSPYGKYIFEILESVYPRGYSFENKLEPLDQRWKPHHLLPICRGALDDVFLGPSAPNLLISGYFTALETLLIHYKYGIPFVLITTYLRHPDDTPRLHAKTKLVYMQRAVSQKIIDAVAPVPGLDIDQFIEPLRNRLELIPCPRAFDFTDEDWKHDDHVKYVEPMIERQHLSGGSLPSDPTSIPSGKKIIFGTSGSQVQDYEFKARQFFNNLIDMMKTRGMEGYHLVLAVGDRLLAQLNVEYGIDVDPYRNRLPANVSLFSWVSQLDILKRAEVVFMHGGLATIKESIWEEVPIVIVPHGKDQMDNALRIRRSGVGVVSEVADLTPQQLRGLLTSATSSTWIRQKLAKMKAVFQAEENKVPKPSIQVIQSVVAP</sequence>
<accession>A0A2L0FA55</accession>
<dbReference type="PANTHER" id="PTHR48050">
    <property type="entry name" value="STEROL 3-BETA-GLUCOSYLTRANSFERASE"/>
    <property type="match status" value="1"/>
</dbReference>
<reference evidence="3 4" key="1">
    <citation type="submission" date="2015-09" db="EMBL/GenBank/DDBJ databases">
        <title>Sorangium comparison.</title>
        <authorList>
            <person name="Zaburannyi N."/>
            <person name="Bunk B."/>
            <person name="Overmann J."/>
            <person name="Mueller R."/>
        </authorList>
    </citation>
    <scope>NUCLEOTIDE SEQUENCE [LARGE SCALE GENOMIC DNA]</scope>
    <source>
        <strain evidence="3 4">So ce26</strain>
    </source>
</reference>
<feature type="domain" description="Erythromycin biosynthesis protein CIII-like C-terminal" evidence="2">
    <location>
        <begin position="295"/>
        <end position="398"/>
    </location>
</feature>
<proteinExistence type="predicted"/>
<organism evidence="3 4">
    <name type="scientific">Sorangium cellulosum</name>
    <name type="common">Polyangium cellulosum</name>
    <dbReference type="NCBI Taxonomy" id="56"/>
    <lineage>
        <taxon>Bacteria</taxon>
        <taxon>Pseudomonadati</taxon>
        <taxon>Myxococcota</taxon>
        <taxon>Polyangia</taxon>
        <taxon>Polyangiales</taxon>
        <taxon>Polyangiaceae</taxon>
        <taxon>Sorangium</taxon>
    </lineage>
</organism>
<dbReference type="Proteomes" id="UP000238348">
    <property type="component" value="Chromosome"/>
</dbReference>
<keyword evidence="1" id="KW-0808">Transferase</keyword>
<dbReference type="Gene3D" id="3.40.50.2000">
    <property type="entry name" value="Glycogen Phosphorylase B"/>
    <property type="match status" value="2"/>
</dbReference>
<dbReference type="InterPro" id="IPR050426">
    <property type="entry name" value="Glycosyltransferase_28"/>
</dbReference>
<dbReference type="PANTHER" id="PTHR48050:SF13">
    <property type="entry name" value="STEROL 3-BETA-GLUCOSYLTRANSFERASE UGT80A2"/>
    <property type="match status" value="1"/>
</dbReference>
<name>A0A2L0FA55_SORCE</name>
<gene>
    <name evidence="3" type="ORF">SOCE26_099780</name>
</gene>
<evidence type="ECO:0000313" key="4">
    <source>
        <dbReference type="Proteomes" id="UP000238348"/>
    </source>
</evidence>
<evidence type="ECO:0000256" key="1">
    <source>
        <dbReference type="ARBA" id="ARBA00022679"/>
    </source>
</evidence>
<dbReference type="GO" id="GO:0008194">
    <property type="term" value="F:UDP-glycosyltransferase activity"/>
    <property type="evidence" value="ECO:0007669"/>
    <property type="project" value="InterPro"/>
</dbReference>
<dbReference type="GO" id="GO:0017000">
    <property type="term" value="P:antibiotic biosynthetic process"/>
    <property type="evidence" value="ECO:0007669"/>
    <property type="project" value="UniProtKB-ARBA"/>
</dbReference>
<dbReference type="Pfam" id="PF06722">
    <property type="entry name" value="EryCIII-like_C"/>
    <property type="match status" value="1"/>
</dbReference>